<dbReference type="GO" id="GO:0005576">
    <property type="term" value="C:extracellular region"/>
    <property type="evidence" value="ECO:0007669"/>
    <property type="project" value="UniProtKB-SubCell"/>
</dbReference>
<feature type="chain" id="PRO_5044711283" evidence="5">
    <location>
        <begin position="24"/>
        <end position="85"/>
    </location>
</feature>
<dbReference type="EMBL" id="JAYMYQ010000004">
    <property type="protein sequence ID" value="KAK7340751.1"/>
    <property type="molecule type" value="Genomic_DNA"/>
</dbReference>
<evidence type="ECO:0000313" key="8">
    <source>
        <dbReference type="EMBL" id="KAK7340751.1"/>
    </source>
</evidence>
<keyword evidence="4 5" id="KW-0732">Signal</keyword>
<evidence type="ECO:0000256" key="3">
    <source>
        <dbReference type="ARBA" id="ARBA00022525"/>
    </source>
</evidence>
<gene>
    <name evidence="6" type="ORF">VNO77_21460</name>
    <name evidence="7" type="ORF">VNO77_21462</name>
    <name evidence="8" type="ORF">VNO77_21463</name>
    <name evidence="9" type="ORF">VNO77_21464</name>
</gene>
<name>A0AAN9LW72_CANGL</name>
<dbReference type="PANTHER" id="PTHR34450:SF9">
    <property type="entry name" value="DEFENSIN-LIKE PROTEIN 242-RELATED"/>
    <property type="match status" value="1"/>
</dbReference>
<protein>
    <submittedName>
        <fullName evidence="6">Uncharacterized protein</fullName>
    </submittedName>
</protein>
<evidence type="ECO:0000313" key="9">
    <source>
        <dbReference type="EMBL" id="KAK7340752.1"/>
    </source>
</evidence>
<evidence type="ECO:0000313" key="7">
    <source>
        <dbReference type="EMBL" id="KAK7340750.1"/>
    </source>
</evidence>
<dbReference type="EMBL" id="JAYMYQ010000004">
    <property type="protein sequence ID" value="KAK7340752.1"/>
    <property type="molecule type" value="Genomic_DNA"/>
</dbReference>
<dbReference type="Proteomes" id="UP001367508">
    <property type="component" value="Unassembled WGS sequence"/>
</dbReference>
<evidence type="ECO:0000313" key="10">
    <source>
        <dbReference type="Proteomes" id="UP001367508"/>
    </source>
</evidence>
<proteinExistence type="inferred from homology"/>
<dbReference type="InterPro" id="IPR010682">
    <property type="entry name" value="SCRL"/>
</dbReference>
<evidence type="ECO:0000256" key="4">
    <source>
        <dbReference type="ARBA" id="ARBA00022729"/>
    </source>
</evidence>
<keyword evidence="10" id="KW-1185">Reference proteome</keyword>
<evidence type="ECO:0000256" key="5">
    <source>
        <dbReference type="SAM" id="SignalP"/>
    </source>
</evidence>
<dbReference type="EMBL" id="JAYMYQ010000004">
    <property type="protein sequence ID" value="KAK7340748.1"/>
    <property type="molecule type" value="Genomic_DNA"/>
</dbReference>
<dbReference type="AlphaFoldDB" id="A0AAN9LW72"/>
<comment type="caution">
    <text evidence="6">The sequence shown here is derived from an EMBL/GenBank/DDBJ whole genome shotgun (WGS) entry which is preliminary data.</text>
</comment>
<dbReference type="EMBL" id="JAYMYQ010000004">
    <property type="protein sequence ID" value="KAK7340750.1"/>
    <property type="molecule type" value="Genomic_DNA"/>
</dbReference>
<evidence type="ECO:0000313" key="6">
    <source>
        <dbReference type="EMBL" id="KAK7340748.1"/>
    </source>
</evidence>
<dbReference type="GO" id="GO:0007165">
    <property type="term" value="P:signal transduction"/>
    <property type="evidence" value="ECO:0007669"/>
    <property type="project" value="InterPro"/>
</dbReference>
<feature type="signal peptide" evidence="5">
    <location>
        <begin position="1"/>
        <end position="23"/>
    </location>
</feature>
<accession>A0AAN9LW72</accession>
<evidence type="ECO:0000256" key="2">
    <source>
        <dbReference type="ARBA" id="ARBA00006722"/>
    </source>
</evidence>
<comment type="subcellular location">
    <subcellularLocation>
        <location evidence="1">Secreted</location>
    </subcellularLocation>
</comment>
<keyword evidence="3" id="KW-0964">Secreted</keyword>
<sequence length="85" mass="8989">MMKLGSILLIALALFGLLGDTYGGESSSQFCPKDLTLPGKCPIGSSGIPCLGEFTIRFGPKALPRDCTCTDLPGFNRKCTCQVLC</sequence>
<evidence type="ECO:0000256" key="1">
    <source>
        <dbReference type="ARBA" id="ARBA00004613"/>
    </source>
</evidence>
<reference evidence="6 10" key="1">
    <citation type="submission" date="2024-01" db="EMBL/GenBank/DDBJ databases">
        <title>The genomes of 5 underutilized Papilionoideae crops provide insights into root nodulation and disease resistanc.</title>
        <authorList>
            <person name="Jiang F."/>
        </authorList>
    </citation>
    <scope>NUCLEOTIDE SEQUENCE [LARGE SCALE GENOMIC DNA]</scope>
    <source>
        <strain evidence="6">LVBAO_FW01</strain>
        <tissue evidence="6">Leaves</tissue>
    </source>
</reference>
<comment type="similarity">
    <text evidence="2">Belongs to the DEFL family.</text>
</comment>
<organism evidence="6 10">
    <name type="scientific">Canavalia gladiata</name>
    <name type="common">Sword bean</name>
    <name type="synonym">Dolichos gladiatus</name>
    <dbReference type="NCBI Taxonomy" id="3824"/>
    <lineage>
        <taxon>Eukaryota</taxon>
        <taxon>Viridiplantae</taxon>
        <taxon>Streptophyta</taxon>
        <taxon>Embryophyta</taxon>
        <taxon>Tracheophyta</taxon>
        <taxon>Spermatophyta</taxon>
        <taxon>Magnoliopsida</taxon>
        <taxon>eudicotyledons</taxon>
        <taxon>Gunneridae</taxon>
        <taxon>Pentapetalae</taxon>
        <taxon>rosids</taxon>
        <taxon>fabids</taxon>
        <taxon>Fabales</taxon>
        <taxon>Fabaceae</taxon>
        <taxon>Papilionoideae</taxon>
        <taxon>50 kb inversion clade</taxon>
        <taxon>NPAAA clade</taxon>
        <taxon>indigoferoid/millettioid clade</taxon>
        <taxon>Phaseoleae</taxon>
        <taxon>Canavalia</taxon>
    </lineage>
</organism>
<dbReference type="Pfam" id="PF06876">
    <property type="entry name" value="SCRL"/>
    <property type="match status" value="1"/>
</dbReference>
<dbReference type="PANTHER" id="PTHR34450">
    <property type="entry name" value="DEFENSIN-LIKE PROTEIN 245-RELATED"/>
    <property type="match status" value="1"/>
</dbReference>